<evidence type="ECO:0000313" key="4">
    <source>
        <dbReference type="Proteomes" id="UP001609821"/>
    </source>
</evidence>
<keyword evidence="1" id="KW-0732">Signal</keyword>
<dbReference type="Pfam" id="PF18602">
    <property type="entry name" value="Rap1a"/>
    <property type="match status" value="1"/>
</dbReference>
<name>A0ABW7M3B1_9PSED</name>
<accession>A0ABW7M3B1</accession>
<evidence type="ECO:0000313" key="3">
    <source>
        <dbReference type="EMBL" id="MFH6567413.1"/>
    </source>
</evidence>
<feature type="domain" description="Rap1a immunity protein" evidence="2">
    <location>
        <begin position="23"/>
        <end position="121"/>
    </location>
</feature>
<sequence>MKAWIGVVALVGLAACNHAVADGNDLLKQCQAMVGFVDSDGKKGSSYGAGYCMGVIAGVVGLRSVTNPTFPSEYQTCLPTPSPPTIQAARIAVKFLRDNPEKLNLDDGVLMLMALQRAFPCKK</sequence>
<evidence type="ECO:0000259" key="2">
    <source>
        <dbReference type="Pfam" id="PF18602"/>
    </source>
</evidence>
<dbReference type="PROSITE" id="PS51257">
    <property type="entry name" value="PROKAR_LIPOPROTEIN"/>
    <property type="match status" value="1"/>
</dbReference>
<dbReference type="Proteomes" id="UP001609821">
    <property type="component" value="Unassembled WGS sequence"/>
</dbReference>
<dbReference type="RefSeq" id="WP_395247254.1">
    <property type="nucleotide sequence ID" value="NZ_JBINXA010000067.1"/>
</dbReference>
<gene>
    <name evidence="3" type="ORF">ACHMWK_15735</name>
</gene>
<organism evidence="3 4">
    <name type="scientific">Pseudomonas kulmbachensis</name>
    <dbReference type="NCBI Taxonomy" id="3043408"/>
    <lineage>
        <taxon>Bacteria</taxon>
        <taxon>Pseudomonadati</taxon>
        <taxon>Pseudomonadota</taxon>
        <taxon>Gammaproteobacteria</taxon>
        <taxon>Pseudomonadales</taxon>
        <taxon>Pseudomonadaceae</taxon>
        <taxon>Pseudomonas</taxon>
    </lineage>
</organism>
<feature type="signal peptide" evidence="1">
    <location>
        <begin position="1"/>
        <end position="21"/>
    </location>
</feature>
<comment type="caution">
    <text evidence="3">The sequence shown here is derived from an EMBL/GenBank/DDBJ whole genome shotgun (WGS) entry which is preliminary data.</text>
</comment>
<dbReference type="EMBL" id="JBINXB010000023">
    <property type="protein sequence ID" value="MFH6567413.1"/>
    <property type="molecule type" value="Genomic_DNA"/>
</dbReference>
<proteinExistence type="predicted"/>
<reference evidence="3 4" key="1">
    <citation type="submission" date="2024-10" db="EMBL/GenBank/DDBJ databases">
        <title>Aeromonas and Pseudomonas from the Cagarras Archipelago, Rio de Janeiro, Brazil.</title>
        <authorList>
            <person name="Canellas A.L.B."/>
            <person name="Laport M.S."/>
        </authorList>
    </citation>
    <scope>NUCLEOTIDE SEQUENCE [LARGE SCALE GENOMIC DNA]</scope>
    <source>
        <strain evidence="3 4">CPF-4</strain>
    </source>
</reference>
<feature type="chain" id="PRO_5046677277" evidence="1">
    <location>
        <begin position="22"/>
        <end position="123"/>
    </location>
</feature>
<evidence type="ECO:0000256" key="1">
    <source>
        <dbReference type="SAM" id="SignalP"/>
    </source>
</evidence>
<dbReference type="InterPro" id="IPR041238">
    <property type="entry name" value="Rap1a"/>
</dbReference>
<protein>
    <submittedName>
        <fullName evidence="3">Rap1a/Tai family immunity protein</fullName>
    </submittedName>
</protein>
<keyword evidence="4" id="KW-1185">Reference proteome</keyword>